<gene>
    <name evidence="2" type="ORF">B0H66DRAFT_486139</name>
</gene>
<evidence type="ECO:0000313" key="2">
    <source>
        <dbReference type="EMBL" id="KAK3312251.1"/>
    </source>
</evidence>
<dbReference type="InterPro" id="IPR036291">
    <property type="entry name" value="NAD(P)-bd_dom_sf"/>
</dbReference>
<reference evidence="2" key="1">
    <citation type="journal article" date="2023" name="Mol. Phylogenet. Evol.">
        <title>Genome-scale phylogeny and comparative genomics of the fungal order Sordariales.</title>
        <authorList>
            <person name="Hensen N."/>
            <person name="Bonometti L."/>
            <person name="Westerberg I."/>
            <person name="Brannstrom I.O."/>
            <person name="Guillou S."/>
            <person name="Cros-Aarteil S."/>
            <person name="Calhoun S."/>
            <person name="Haridas S."/>
            <person name="Kuo A."/>
            <person name="Mondo S."/>
            <person name="Pangilinan J."/>
            <person name="Riley R."/>
            <person name="LaButti K."/>
            <person name="Andreopoulos B."/>
            <person name="Lipzen A."/>
            <person name="Chen C."/>
            <person name="Yan M."/>
            <person name="Daum C."/>
            <person name="Ng V."/>
            <person name="Clum A."/>
            <person name="Steindorff A."/>
            <person name="Ohm R.A."/>
            <person name="Martin F."/>
            <person name="Silar P."/>
            <person name="Natvig D.O."/>
            <person name="Lalanne C."/>
            <person name="Gautier V."/>
            <person name="Ament-Velasquez S.L."/>
            <person name="Kruys A."/>
            <person name="Hutchinson M.I."/>
            <person name="Powell A.J."/>
            <person name="Barry K."/>
            <person name="Miller A.N."/>
            <person name="Grigoriev I.V."/>
            <person name="Debuchy R."/>
            <person name="Gladieux P."/>
            <person name="Hiltunen Thoren M."/>
            <person name="Johannesson H."/>
        </authorList>
    </citation>
    <scope>NUCLEOTIDE SEQUENCE</scope>
    <source>
        <strain evidence="2">CBS 118394</strain>
    </source>
</reference>
<proteinExistence type="predicted"/>
<dbReference type="Proteomes" id="UP001283341">
    <property type="component" value="Unassembled WGS sequence"/>
</dbReference>
<protein>
    <submittedName>
        <fullName evidence="2">Short chain dehydrogenase reductase</fullName>
    </submittedName>
</protein>
<dbReference type="PANTHER" id="PTHR43157:SF31">
    <property type="entry name" value="PHOSPHATIDYLINOSITOL-GLYCAN BIOSYNTHESIS CLASS F PROTEIN"/>
    <property type="match status" value="1"/>
</dbReference>
<reference evidence="2" key="2">
    <citation type="submission" date="2023-06" db="EMBL/GenBank/DDBJ databases">
        <authorList>
            <consortium name="Lawrence Berkeley National Laboratory"/>
            <person name="Haridas S."/>
            <person name="Hensen N."/>
            <person name="Bonometti L."/>
            <person name="Westerberg I."/>
            <person name="Brannstrom I.O."/>
            <person name="Guillou S."/>
            <person name="Cros-Aarteil S."/>
            <person name="Calhoun S."/>
            <person name="Kuo A."/>
            <person name="Mondo S."/>
            <person name="Pangilinan J."/>
            <person name="Riley R."/>
            <person name="Labutti K."/>
            <person name="Andreopoulos B."/>
            <person name="Lipzen A."/>
            <person name="Chen C."/>
            <person name="Yanf M."/>
            <person name="Daum C."/>
            <person name="Ng V."/>
            <person name="Clum A."/>
            <person name="Steindorff A."/>
            <person name="Ohm R."/>
            <person name="Martin F."/>
            <person name="Silar P."/>
            <person name="Natvig D."/>
            <person name="Lalanne C."/>
            <person name="Gautier V."/>
            <person name="Ament-Velasquez S.L."/>
            <person name="Kruys A."/>
            <person name="Hutchinson M.I."/>
            <person name="Powell A.J."/>
            <person name="Barry K."/>
            <person name="Miller A.N."/>
            <person name="Grigoriev I.V."/>
            <person name="Debuchy R."/>
            <person name="Gladieux P."/>
            <person name="Thoren M.H."/>
            <person name="Johannesson H."/>
        </authorList>
    </citation>
    <scope>NUCLEOTIDE SEQUENCE</scope>
    <source>
        <strain evidence="2">CBS 118394</strain>
    </source>
</reference>
<dbReference type="PANTHER" id="PTHR43157">
    <property type="entry name" value="PHOSPHATIDYLINOSITOL-GLYCAN BIOSYNTHESIS CLASS F PROTEIN-RELATED"/>
    <property type="match status" value="1"/>
</dbReference>
<dbReference type="Pfam" id="PF00106">
    <property type="entry name" value="adh_short"/>
    <property type="match status" value="1"/>
</dbReference>
<dbReference type="Gene3D" id="3.40.50.720">
    <property type="entry name" value="NAD(P)-binding Rossmann-like Domain"/>
    <property type="match status" value="1"/>
</dbReference>
<comment type="caution">
    <text evidence="2">The sequence shown here is derived from an EMBL/GenBank/DDBJ whole genome shotgun (WGS) entry which is preliminary data.</text>
</comment>
<keyword evidence="3" id="KW-1185">Reference proteome</keyword>
<accession>A0AAE0HT69</accession>
<evidence type="ECO:0000313" key="3">
    <source>
        <dbReference type="Proteomes" id="UP001283341"/>
    </source>
</evidence>
<dbReference type="InterPro" id="IPR002347">
    <property type="entry name" value="SDR_fam"/>
</dbReference>
<sequence length="341" mass="37018">MASPGFFRPSMLRQNFPGGAPTFTEKNISDLAGKVYLITGSNTGIGKELALILYSANATVYMACRTESKARSAMQDIKAAAPSSTGRLEFLALDLGDLRTVKPAAEEFLAGQDKLHVLFNNAGVMVPPEGQKTAQGYDLQLGTNCLGPFLLTHLLTPTLARTAKVEPAGTVRVVWVASMAAELYSVKDGVDMSNLAGKGYIREPGAMEKYGISKAGNYLHSVEYARRQKQDGIVSVAINPGNLDSELYRSVNDQSGFQRLGLQAFTKFMLHPVINGAYTELFAGLSDQVTLDQTGAWIGPWGRFFTIRKDISVAGKPKSEGGKGVAEKFWDWSMEQVQQYL</sequence>
<dbReference type="AlphaFoldDB" id="A0AAE0HT69"/>
<name>A0AAE0HT69_9PEZI</name>
<evidence type="ECO:0000256" key="1">
    <source>
        <dbReference type="ARBA" id="ARBA00023002"/>
    </source>
</evidence>
<organism evidence="2 3">
    <name type="scientific">Apodospora peruviana</name>
    <dbReference type="NCBI Taxonomy" id="516989"/>
    <lineage>
        <taxon>Eukaryota</taxon>
        <taxon>Fungi</taxon>
        <taxon>Dikarya</taxon>
        <taxon>Ascomycota</taxon>
        <taxon>Pezizomycotina</taxon>
        <taxon>Sordariomycetes</taxon>
        <taxon>Sordariomycetidae</taxon>
        <taxon>Sordariales</taxon>
        <taxon>Lasiosphaeriaceae</taxon>
        <taxon>Apodospora</taxon>
    </lineage>
</organism>
<dbReference type="GO" id="GO:0016491">
    <property type="term" value="F:oxidoreductase activity"/>
    <property type="evidence" value="ECO:0007669"/>
    <property type="project" value="UniProtKB-KW"/>
</dbReference>
<dbReference type="PRINTS" id="PR00081">
    <property type="entry name" value="GDHRDH"/>
</dbReference>
<keyword evidence="1" id="KW-0560">Oxidoreductase</keyword>
<dbReference type="SUPFAM" id="SSF51735">
    <property type="entry name" value="NAD(P)-binding Rossmann-fold domains"/>
    <property type="match status" value="1"/>
</dbReference>
<dbReference type="EMBL" id="JAUEDM010000009">
    <property type="protein sequence ID" value="KAK3312251.1"/>
    <property type="molecule type" value="Genomic_DNA"/>
</dbReference>